<dbReference type="Proteomes" id="UP000708208">
    <property type="component" value="Unassembled WGS sequence"/>
</dbReference>
<evidence type="ECO:0000313" key="2">
    <source>
        <dbReference type="EMBL" id="CAG7829968.1"/>
    </source>
</evidence>
<gene>
    <name evidence="2" type="ORF">AFUS01_LOCUS39798</name>
</gene>
<evidence type="ECO:0000313" key="3">
    <source>
        <dbReference type="Proteomes" id="UP000708208"/>
    </source>
</evidence>
<reference evidence="2" key="1">
    <citation type="submission" date="2021-06" db="EMBL/GenBank/DDBJ databases">
        <authorList>
            <person name="Hodson N. C."/>
            <person name="Mongue J. A."/>
            <person name="Jaron S. K."/>
        </authorList>
    </citation>
    <scope>NUCLEOTIDE SEQUENCE</scope>
</reference>
<protein>
    <submittedName>
        <fullName evidence="2">Uncharacterized protein</fullName>
    </submittedName>
</protein>
<feature type="region of interest" description="Disordered" evidence="1">
    <location>
        <begin position="96"/>
        <end position="124"/>
    </location>
</feature>
<comment type="caution">
    <text evidence="2">The sequence shown here is derived from an EMBL/GenBank/DDBJ whole genome shotgun (WGS) entry which is preliminary data.</text>
</comment>
<evidence type="ECO:0000256" key="1">
    <source>
        <dbReference type="SAM" id="MobiDB-lite"/>
    </source>
</evidence>
<dbReference type="EMBL" id="CAJVCH010553624">
    <property type="protein sequence ID" value="CAG7829968.1"/>
    <property type="molecule type" value="Genomic_DNA"/>
</dbReference>
<dbReference type="AlphaFoldDB" id="A0A8J2L7D7"/>
<organism evidence="2 3">
    <name type="scientific">Allacma fusca</name>
    <dbReference type="NCBI Taxonomy" id="39272"/>
    <lineage>
        <taxon>Eukaryota</taxon>
        <taxon>Metazoa</taxon>
        <taxon>Ecdysozoa</taxon>
        <taxon>Arthropoda</taxon>
        <taxon>Hexapoda</taxon>
        <taxon>Collembola</taxon>
        <taxon>Symphypleona</taxon>
        <taxon>Sminthuridae</taxon>
        <taxon>Allacma</taxon>
    </lineage>
</organism>
<proteinExistence type="predicted"/>
<keyword evidence="3" id="KW-1185">Reference proteome</keyword>
<accession>A0A8J2L7D7</accession>
<feature type="non-terminal residue" evidence="2">
    <location>
        <position position="1"/>
    </location>
</feature>
<feature type="non-terminal residue" evidence="2">
    <location>
        <position position="175"/>
    </location>
</feature>
<sequence length="175" mass="18372">EGLRKLVSAIGGLPGLLGEFDATQEHPILNTVINNLGQIKALGDPIAMYQAARNQSYDGSAFMQLFLTRSLGYGLKMLAKPNSILSRSFKSIRTNRRVKRDTEDHLEQSLNPRGVLNQGAGGNGSQNATGRGLLSFIGDPLAALGQQLVDSTQGMVTSVGNAASGFLGISGGDEG</sequence>
<name>A0A8J2L7D7_9HEXA</name>